<protein>
    <submittedName>
        <fullName evidence="1">Uncharacterized protein</fullName>
    </submittedName>
</protein>
<name>A0A5B7IRF7_PORTR</name>
<dbReference type="AlphaFoldDB" id="A0A5B7IRF7"/>
<organism evidence="1 2">
    <name type="scientific">Portunus trituberculatus</name>
    <name type="common">Swimming crab</name>
    <name type="synonym">Neptunus trituberculatus</name>
    <dbReference type="NCBI Taxonomy" id="210409"/>
    <lineage>
        <taxon>Eukaryota</taxon>
        <taxon>Metazoa</taxon>
        <taxon>Ecdysozoa</taxon>
        <taxon>Arthropoda</taxon>
        <taxon>Crustacea</taxon>
        <taxon>Multicrustacea</taxon>
        <taxon>Malacostraca</taxon>
        <taxon>Eumalacostraca</taxon>
        <taxon>Eucarida</taxon>
        <taxon>Decapoda</taxon>
        <taxon>Pleocyemata</taxon>
        <taxon>Brachyura</taxon>
        <taxon>Eubrachyura</taxon>
        <taxon>Portunoidea</taxon>
        <taxon>Portunidae</taxon>
        <taxon>Portuninae</taxon>
        <taxon>Portunus</taxon>
    </lineage>
</organism>
<gene>
    <name evidence="1" type="ORF">E2C01_083045</name>
</gene>
<evidence type="ECO:0000313" key="2">
    <source>
        <dbReference type="Proteomes" id="UP000324222"/>
    </source>
</evidence>
<comment type="caution">
    <text evidence="1">The sequence shown here is derived from an EMBL/GenBank/DDBJ whole genome shotgun (WGS) entry which is preliminary data.</text>
</comment>
<dbReference type="EMBL" id="VSRR010076812">
    <property type="protein sequence ID" value="MPC88151.1"/>
    <property type="molecule type" value="Genomic_DNA"/>
</dbReference>
<evidence type="ECO:0000313" key="1">
    <source>
        <dbReference type="EMBL" id="MPC88151.1"/>
    </source>
</evidence>
<sequence>MNDVPFVVKQRVFDAALMSTPLYGCESWLGADLEPIIRLYNCGIKQLLGVRKPTQKEVCYTEAGNPSLPDSVMLRHHKFFKKNVSEKGMGSLMIH</sequence>
<proteinExistence type="predicted"/>
<dbReference type="OrthoDB" id="6378859at2759"/>
<accession>A0A5B7IRF7</accession>
<keyword evidence="2" id="KW-1185">Reference proteome</keyword>
<reference evidence="1 2" key="1">
    <citation type="submission" date="2019-05" db="EMBL/GenBank/DDBJ databases">
        <title>Another draft genome of Portunus trituberculatus and its Hox gene families provides insights of decapod evolution.</title>
        <authorList>
            <person name="Jeong J.-H."/>
            <person name="Song I."/>
            <person name="Kim S."/>
            <person name="Choi T."/>
            <person name="Kim D."/>
            <person name="Ryu S."/>
            <person name="Kim W."/>
        </authorList>
    </citation>
    <scope>NUCLEOTIDE SEQUENCE [LARGE SCALE GENOMIC DNA]</scope>
    <source>
        <tissue evidence="1">Muscle</tissue>
    </source>
</reference>
<dbReference type="Proteomes" id="UP000324222">
    <property type="component" value="Unassembled WGS sequence"/>
</dbReference>